<name>A0ABY1P6H1_9RHOB</name>
<evidence type="ECO:0000313" key="2">
    <source>
        <dbReference type="EMBL" id="SMP25181.1"/>
    </source>
</evidence>
<comment type="caution">
    <text evidence="2">The sequence shown here is derived from an EMBL/GenBank/DDBJ whole genome shotgun (WGS) entry which is preliminary data.</text>
</comment>
<dbReference type="RefSeq" id="WP_283426478.1">
    <property type="nucleotide sequence ID" value="NZ_FXTY01000005.1"/>
</dbReference>
<dbReference type="EMBL" id="FXTY01000005">
    <property type="protein sequence ID" value="SMP25181.1"/>
    <property type="molecule type" value="Genomic_DNA"/>
</dbReference>
<protein>
    <submittedName>
        <fullName evidence="2">Uncharacterized protein</fullName>
    </submittedName>
</protein>
<evidence type="ECO:0000313" key="3">
    <source>
        <dbReference type="Proteomes" id="UP001157961"/>
    </source>
</evidence>
<accession>A0ABY1P6H1</accession>
<proteinExistence type="predicted"/>
<dbReference type="Proteomes" id="UP001157961">
    <property type="component" value="Unassembled WGS sequence"/>
</dbReference>
<evidence type="ECO:0000256" key="1">
    <source>
        <dbReference type="SAM" id="SignalP"/>
    </source>
</evidence>
<feature type="chain" id="PRO_5046917844" evidence="1">
    <location>
        <begin position="20"/>
        <end position="106"/>
    </location>
</feature>
<keyword evidence="3" id="KW-1185">Reference proteome</keyword>
<organism evidence="2 3">
    <name type="scientific">Shimia sagamensis</name>
    <dbReference type="NCBI Taxonomy" id="1566352"/>
    <lineage>
        <taxon>Bacteria</taxon>
        <taxon>Pseudomonadati</taxon>
        <taxon>Pseudomonadota</taxon>
        <taxon>Alphaproteobacteria</taxon>
        <taxon>Rhodobacterales</taxon>
        <taxon>Roseobacteraceae</taxon>
    </lineage>
</organism>
<reference evidence="2 3" key="1">
    <citation type="submission" date="2017-05" db="EMBL/GenBank/DDBJ databases">
        <authorList>
            <person name="Varghese N."/>
            <person name="Submissions S."/>
        </authorList>
    </citation>
    <scope>NUCLEOTIDE SEQUENCE [LARGE SCALE GENOMIC DNA]</scope>
    <source>
        <strain evidence="2 3">DSM 29734</strain>
    </source>
</reference>
<feature type="signal peptide" evidence="1">
    <location>
        <begin position="1"/>
        <end position="19"/>
    </location>
</feature>
<sequence>MTRFLAAPLLALMLAPALPHIGDANTLNRACMRSDRDGATRQLCRCIQKTANKSLSRADQRLAASFIKDPHRAQEIRQSGQRSHEIFWKRYKKFESSVVSSCKHLR</sequence>
<keyword evidence="1" id="KW-0732">Signal</keyword>
<gene>
    <name evidence="2" type="ORF">SAMN06265373_10555</name>
</gene>